<dbReference type="Gene3D" id="3.30.70.60">
    <property type="match status" value="1"/>
</dbReference>
<dbReference type="PANTHER" id="PTHR21011:SF1">
    <property type="entry name" value="SMALL RIBOSOMAL SUBUNIT PROTEIN BS6M"/>
    <property type="match status" value="1"/>
</dbReference>
<dbReference type="Pfam" id="PF01250">
    <property type="entry name" value="Ribosomal_S6"/>
    <property type="match status" value="1"/>
</dbReference>
<dbReference type="OrthoDB" id="10259681at2759"/>
<dbReference type="Proteomes" id="UP000813824">
    <property type="component" value="Unassembled WGS sequence"/>
</dbReference>
<dbReference type="InterPro" id="IPR000529">
    <property type="entry name" value="Ribosomal_bS6"/>
</dbReference>
<comment type="similarity">
    <text evidence="1">Belongs to the bacterial ribosomal protein bS6 family.</text>
</comment>
<sequence>MPFYQMVCITAHYAEYTNIKNLVMETAKHVMNRGGVVRKLKSWGTQPLPQRMRRHGNYYQIGDYWTMDFDASPRTLQSLNSALGKDPRVVRWTMLKQGVKVEDILHPRARTKLDSIPSQGANPMVQQRKKPALSNRG</sequence>
<dbReference type="InterPro" id="IPR014717">
    <property type="entry name" value="Transl_elong_EF1B/ribsomal_bS6"/>
</dbReference>
<dbReference type="InterPro" id="IPR035980">
    <property type="entry name" value="Ribosomal_bS6_sf"/>
</dbReference>
<keyword evidence="4" id="KW-1185">Reference proteome</keyword>
<gene>
    <name evidence="3" type="ORF">BXZ70DRAFT_901662</name>
</gene>
<dbReference type="PANTHER" id="PTHR21011">
    <property type="entry name" value="MITOCHONDRIAL 28S RIBOSOMAL PROTEIN S6"/>
    <property type="match status" value="1"/>
</dbReference>
<protein>
    <recommendedName>
        <fullName evidence="5">Ribosomal protein S6</fullName>
    </recommendedName>
</protein>
<evidence type="ECO:0000256" key="2">
    <source>
        <dbReference type="SAM" id="MobiDB-lite"/>
    </source>
</evidence>
<dbReference type="GO" id="GO:0005763">
    <property type="term" value="C:mitochondrial small ribosomal subunit"/>
    <property type="evidence" value="ECO:0007669"/>
    <property type="project" value="TreeGrafter"/>
</dbReference>
<proteinExistence type="inferred from homology"/>
<feature type="region of interest" description="Disordered" evidence="2">
    <location>
        <begin position="110"/>
        <end position="137"/>
    </location>
</feature>
<name>A0A8K0XKN9_9AGAR</name>
<reference evidence="3" key="1">
    <citation type="journal article" date="2021" name="New Phytol.">
        <title>Evolutionary innovations through gain and loss of genes in the ectomycorrhizal Boletales.</title>
        <authorList>
            <person name="Wu G."/>
            <person name="Miyauchi S."/>
            <person name="Morin E."/>
            <person name="Kuo A."/>
            <person name="Drula E."/>
            <person name="Varga T."/>
            <person name="Kohler A."/>
            <person name="Feng B."/>
            <person name="Cao Y."/>
            <person name="Lipzen A."/>
            <person name="Daum C."/>
            <person name="Hundley H."/>
            <person name="Pangilinan J."/>
            <person name="Johnson J."/>
            <person name="Barry K."/>
            <person name="LaButti K."/>
            <person name="Ng V."/>
            <person name="Ahrendt S."/>
            <person name="Min B."/>
            <person name="Choi I.G."/>
            <person name="Park H."/>
            <person name="Plett J.M."/>
            <person name="Magnuson J."/>
            <person name="Spatafora J.W."/>
            <person name="Nagy L.G."/>
            <person name="Henrissat B."/>
            <person name="Grigoriev I.V."/>
            <person name="Yang Z.L."/>
            <person name="Xu J."/>
            <person name="Martin F.M."/>
        </authorList>
    </citation>
    <scope>NUCLEOTIDE SEQUENCE</scope>
    <source>
        <strain evidence="3">KKN 215</strain>
    </source>
</reference>
<organism evidence="3 4">
    <name type="scientific">Cristinia sonorae</name>
    <dbReference type="NCBI Taxonomy" id="1940300"/>
    <lineage>
        <taxon>Eukaryota</taxon>
        <taxon>Fungi</taxon>
        <taxon>Dikarya</taxon>
        <taxon>Basidiomycota</taxon>
        <taxon>Agaricomycotina</taxon>
        <taxon>Agaricomycetes</taxon>
        <taxon>Agaricomycetidae</taxon>
        <taxon>Agaricales</taxon>
        <taxon>Pleurotineae</taxon>
        <taxon>Stephanosporaceae</taxon>
        <taxon>Cristinia</taxon>
    </lineage>
</organism>
<accession>A0A8K0XKN9</accession>
<evidence type="ECO:0008006" key="5">
    <source>
        <dbReference type="Google" id="ProtNLM"/>
    </source>
</evidence>
<comment type="caution">
    <text evidence="3">The sequence shown here is derived from an EMBL/GenBank/DDBJ whole genome shotgun (WGS) entry which is preliminary data.</text>
</comment>
<dbReference type="GO" id="GO:0070181">
    <property type="term" value="F:small ribosomal subunit rRNA binding"/>
    <property type="evidence" value="ECO:0007669"/>
    <property type="project" value="TreeGrafter"/>
</dbReference>
<dbReference type="GO" id="GO:0003735">
    <property type="term" value="F:structural constituent of ribosome"/>
    <property type="evidence" value="ECO:0007669"/>
    <property type="project" value="InterPro"/>
</dbReference>
<feature type="compositionally biased region" description="Polar residues" evidence="2">
    <location>
        <begin position="116"/>
        <end position="125"/>
    </location>
</feature>
<dbReference type="AlphaFoldDB" id="A0A8K0XKN9"/>
<dbReference type="CDD" id="cd15465">
    <property type="entry name" value="bS6_mito"/>
    <property type="match status" value="1"/>
</dbReference>
<dbReference type="GO" id="GO:0006412">
    <property type="term" value="P:translation"/>
    <property type="evidence" value="ECO:0007669"/>
    <property type="project" value="InterPro"/>
</dbReference>
<dbReference type="SUPFAM" id="SSF54995">
    <property type="entry name" value="Ribosomal protein S6"/>
    <property type="match status" value="1"/>
</dbReference>
<evidence type="ECO:0000313" key="3">
    <source>
        <dbReference type="EMBL" id="KAH8079447.1"/>
    </source>
</evidence>
<evidence type="ECO:0000256" key="1">
    <source>
        <dbReference type="ARBA" id="ARBA00009512"/>
    </source>
</evidence>
<dbReference type="EMBL" id="JAEVFJ010000056">
    <property type="protein sequence ID" value="KAH8079447.1"/>
    <property type="molecule type" value="Genomic_DNA"/>
</dbReference>
<evidence type="ECO:0000313" key="4">
    <source>
        <dbReference type="Proteomes" id="UP000813824"/>
    </source>
</evidence>